<feature type="transmembrane region" description="Helical" evidence="5">
    <location>
        <begin position="71"/>
        <end position="89"/>
    </location>
</feature>
<sequence>YGLYAAFMDCFVYVIFGSCKNITIGPTAIMALMIQPLVINYGPDIAVLICFLKGCIISLLSIFHLGFLLDFISLPVITGFTSAAAISIASSQFKPLLGIPGRSEKFVDGIVSIFKNLDKINVWDVFLGISTLTCLLILK</sequence>
<evidence type="ECO:0000313" key="7">
    <source>
        <dbReference type="EMBL" id="KAK0169455.1"/>
    </source>
</evidence>
<evidence type="ECO:0000256" key="1">
    <source>
        <dbReference type="ARBA" id="ARBA00004141"/>
    </source>
</evidence>
<accession>A0AA39FH23</accession>
<dbReference type="InterPro" id="IPR011547">
    <property type="entry name" value="SLC26A/SulP_dom"/>
</dbReference>
<keyword evidence="4 5" id="KW-0472">Membrane</keyword>
<name>A0AA39FH23_MICHY</name>
<dbReference type="GO" id="GO:0055085">
    <property type="term" value="P:transmembrane transport"/>
    <property type="evidence" value="ECO:0007669"/>
    <property type="project" value="InterPro"/>
</dbReference>
<gene>
    <name evidence="7" type="ORF">PV327_011559</name>
</gene>
<feature type="non-terminal residue" evidence="7">
    <location>
        <position position="139"/>
    </location>
</feature>
<keyword evidence="8" id="KW-1185">Reference proteome</keyword>
<dbReference type="EMBL" id="JAQQBR010001047">
    <property type="protein sequence ID" value="KAK0169455.1"/>
    <property type="molecule type" value="Genomic_DNA"/>
</dbReference>
<feature type="transmembrane region" description="Helical" evidence="5">
    <location>
        <begin position="45"/>
        <end position="65"/>
    </location>
</feature>
<evidence type="ECO:0000256" key="4">
    <source>
        <dbReference type="ARBA" id="ARBA00023136"/>
    </source>
</evidence>
<comment type="subcellular location">
    <subcellularLocation>
        <location evidence="1">Membrane</location>
        <topology evidence="1">Multi-pass membrane protein</topology>
    </subcellularLocation>
</comment>
<evidence type="ECO:0000256" key="3">
    <source>
        <dbReference type="ARBA" id="ARBA00022989"/>
    </source>
</evidence>
<dbReference type="Proteomes" id="UP001168972">
    <property type="component" value="Unassembled WGS sequence"/>
</dbReference>
<dbReference type="PANTHER" id="PTHR11814">
    <property type="entry name" value="SULFATE TRANSPORTER"/>
    <property type="match status" value="1"/>
</dbReference>
<keyword evidence="3 5" id="KW-1133">Transmembrane helix</keyword>
<evidence type="ECO:0000256" key="5">
    <source>
        <dbReference type="SAM" id="Phobius"/>
    </source>
</evidence>
<keyword evidence="2 5" id="KW-0812">Transmembrane</keyword>
<evidence type="ECO:0000259" key="6">
    <source>
        <dbReference type="Pfam" id="PF00916"/>
    </source>
</evidence>
<feature type="transmembrane region" description="Helical" evidence="5">
    <location>
        <begin position="12"/>
        <end position="33"/>
    </location>
</feature>
<proteinExistence type="predicted"/>
<feature type="non-terminal residue" evidence="7">
    <location>
        <position position="1"/>
    </location>
</feature>
<organism evidence="7 8">
    <name type="scientific">Microctonus hyperodae</name>
    <name type="common">Parasitoid wasp</name>
    <dbReference type="NCBI Taxonomy" id="165561"/>
    <lineage>
        <taxon>Eukaryota</taxon>
        <taxon>Metazoa</taxon>
        <taxon>Ecdysozoa</taxon>
        <taxon>Arthropoda</taxon>
        <taxon>Hexapoda</taxon>
        <taxon>Insecta</taxon>
        <taxon>Pterygota</taxon>
        <taxon>Neoptera</taxon>
        <taxon>Endopterygota</taxon>
        <taxon>Hymenoptera</taxon>
        <taxon>Apocrita</taxon>
        <taxon>Ichneumonoidea</taxon>
        <taxon>Braconidae</taxon>
        <taxon>Euphorinae</taxon>
        <taxon>Microctonus</taxon>
    </lineage>
</organism>
<reference evidence="7" key="1">
    <citation type="journal article" date="2023" name="bioRxiv">
        <title>Scaffold-level genome assemblies of two parasitoid biocontrol wasps reveal the parthenogenesis mechanism and an associated novel virus.</title>
        <authorList>
            <person name="Inwood S."/>
            <person name="Skelly J."/>
            <person name="Guhlin J."/>
            <person name="Harrop T."/>
            <person name="Goldson S."/>
            <person name="Dearden P."/>
        </authorList>
    </citation>
    <scope>NUCLEOTIDE SEQUENCE</scope>
    <source>
        <strain evidence="7">Lincoln</strain>
        <tissue evidence="7">Whole body</tissue>
    </source>
</reference>
<reference evidence="7" key="2">
    <citation type="submission" date="2023-03" db="EMBL/GenBank/DDBJ databases">
        <authorList>
            <person name="Inwood S.N."/>
            <person name="Skelly J.G."/>
            <person name="Guhlin J."/>
            <person name="Harrop T.W.R."/>
            <person name="Goldson S.G."/>
            <person name="Dearden P.K."/>
        </authorList>
    </citation>
    <scope>NUCLEOTIDE SEQUENCE</scope>
    <source>
        <strain evidence="7">Lincoln</strain>
        <tissue evidence="7">Whole body</tissue>
    </source>
</reference>
<dbReference type="GO" id="GO:0016020">
    <property type="term" value="C:membrane"/>
    <property type="evidence" value="ECO:0007669"/>
    <property type="project" value="UniProtKB-SubCell"/>
</dbReference>
<feature type="domain" description="SLC26A/SulP transporter" evidence="6">
    <location>
        <begin position="1"/>
        <end position="139"/>
    </location>
</feature>
<dbReference type="AlphaFoldDB" id="A0AA39FH23"/>
<dbReference type="Pfam" id="PF00916">
    <property type="entry name" value="Sulfate_transp"/>
    <property type="match status" value="1"/>
</dbReference>
<evidence type="ECO:0000313" key="8">
    <source>
        <dbReference type="Proteomes" id="UP001168972"/>
    </source>
</evidence>
<dbReference type="InterPro" id="IPR001902">
    <property type="entry name" value="SLC26A/SulP_fam"/>
</dbReference>
<evidence type="ECO:0000256" key="2">
    <source>
        <dbReference type="ARBA" id="ARBA00022692"/>
    </source>
</evidence>
<comment type="caution">
    <text evidence="7">The sequence shown here is derived from an EMBL/GenBank/DDBJ whole genome shotgun (WGS) entry which is preliminary data.</text>
</comment>
<protein>
    <recommendedName>
        <fullName evidence="6">SLC26A/SulP transporter domain-containing protein</fullName>
    </recommendedName>
</protein>
<feature type="transmembrane region" description="Helical" evidence="5">
    <location>
        <begin position="120"/>
        <end position="138"/>
    </location>
</feature>